<dbReference type="InterPro" id="IPR000101">
    <property type="entry name" value="GGT_peptidase"/>
</dbReference>
<dbReference type="GO" id="GO:0006750">
    <property type="term" value="P:glutathione biosynthetic process"/>
    <property type="evidence" value="ECO:0007669"/>
    <property type="project" value="UniProtKB-KW"/>
</dbReference>
<dbReference type="NCBIfam" id="TIGR00066">
    <property type="entry name" value="g_glut_trans"/>
    <property type="match status" value="1"/>
</dbReference>
<dbReference type="GO" id="GO:0036374">
    <property type="term" value="F:glutathione hydrolase activity"/>
    <property type="evidence" value="ECO:0007669"/>
    <property type="project" value="UniProtKB-UniRule"/>
</dbReference>
<dbReference type="EMBL" id="QQSY01000002">
    <property type="protein sequence ID" value="RDI98366.1"/>
    <property type="molecule type" value="Genomic_DNA"/>
</dbReference>
<dbReference type="InterPro" id="IPR052896">
    <property type="entry name" value="GGT-like_enzyme"/>
</dbReference>
<keyword evidence="6 8" id="KW-0012">Acyltransferase</keyword>
<dbReference type="PANTHER" id="PTHR43881:SF1">
    <property type="entry name" value="GAMMA-GLUTAMYLTRANSPEPTIDASE (AFU_ORTHOLOGUE AFUA_4G13580)"/>
    <property type="match status" value="1"/>
</dbReference>
<comment type="catalytic activity">
    <reaction evidence="2 6">
        <text>glutathione + H2O = L-cysteinylglycine + L-glutamate</text>
        <dbReference type="Rhea" id="RHEA:28807"/>
        <dbReference type="ChEBI" id="CHEBI:15377"/>
        <dbReference type="ChEBI" id="CHEBI:29985"/>
        <dbReference type="ChEBI" id="CHEBI:57925"/>
        <dbReference type="ChEBI" id="CHEBI:61694"/>
        <dbReference type="EC" id="3.4.19.13"/>
    </reaction>
</comment>
<dbReference type="GO" id="GO:0006751">
    <property type="term" value="P:glutathione catabolic process"/>
    <property type="evidence" value="ECO:0007669"/>
    <property type="project" value="UniProtKB-UniRule"/>
</dbReference>
<accession>A0A370K6T5</accession>
<feature type="active site" description="Nucleophile" evidence="4">
    <location>
        <position position="406"/>
    </location>
</feature>
<keyword evidence="6 8" id="KW-0808">Transferase</keyword>
<comment type="similarity">
    <text evidence="6">Belongs to the gamma-glutamyltransferase family.</text>
</comment>
<dbReference type="EC" id="3.4.19.13" evidence="6"/>
<evidence type="ECO:0000313" key="8">
    <source>
        <dbReference type="EMBL" id="RDI98366.1"/>
    </source>
</evidence>
<keyword evidence="6" id="KW-0317">Glutathione biosynthesis</keyword>
<organism evidence="8 9">
    <name type="scientific">Dyella solisilvae</name>
    <dbReference type="NCBI Taxonomy" id="1920168"/>
    <lineage>
        <taxon>Bacteria</taxon>
        <taxon>Pseudomonadati</taxon>
        <taxon>Pseudomonadota</taxon>
        <taxon>Gammaproteobacteria</taxon>
        <taxon>Lysobacterales</taxon>
        <taxon>Rhodanobacteraceae</taxon>
        <taxon>Dyella</taxon>
    </lineage>
</organism>
<evidence type="ECO:0000256" key="3">
    <source>
        <dbReference type="ARBA" id="ARBA00047417"/>
    </source>
</evidence>
<evidence type="ECO:0000256" key="7">
    <source>
        <dbReference type="SAM" id="SignalP"/>
    </source>
</evidence>
<sequence>MAASRFLRCSSVACIAALASLAAGAVSSADISRGDRYSGNPWASRSPVLAQHGMAATEQPLASQVAVEILRKGGSAVDAAIAANAALGLMEPVLNGIGGDCFVIVWDPKTRKLYGYNGSGTSARGRDLAQMTAKVKAAYAKAGLPAKEHIPPVGSLPVTVPGTVDAWFALHERFGKLPMSEDLAPAIAYAKDGFPVTQLVAAYWKTNFATFEREKGLIEELENARHTYLIDGHTPAEGEVFRNPDLARTLSQLAEGGRDAFYKGAIAHTIDAYFKRIGGDLRYQDFADYHGEWVTPQSVNYRGYDVYELPPNGQGFAALEMLQILKGFDLRKMGVGSADAITAMLEAKRLAYEDLATYYADPRFVHVPMHGLISDGYAAQRRAEIRLDHANPDIGPGDPRLFDGDTTYFTTADKDGMMVSIIQSNYRGMGSGLVADGLGFMFQDRGELYSLEPSAANVYAPGKRPFHTIIPGFVIKDGQPFLAFGVMGGDMQPQAHVQVLANIIDFGMNVQDAGDAARWRHYGNAEPTGERSQGIGTVEMESGFDPAVKAELARRGYKIVPGTGNFGGYEAILFDPRQHVYWGATEMRKDGEVVGY</sequence>
<dbReference type="EC" id="2.3.2.2" evidence="6"/>
<keyword evidence="6" id="KW-0865">Zymogen</keyword>
<dbReference type="PRINTS" id="PR01210">
    <property type="entry name" value="GGTRANSPTASE"/>
</dbReference>
<dbReference type="UniPathway" id="UPA00204"/>
<feature type="chain" id="PRO_5016787707" description="Glutathione hydrolase proenzyme" evidence="7">
    <location>
        <begin position="26"/>
        <end position="596"/>
    </location>
</feature>
<comment type="catalytic activity">
    <reaction evidence="1 6">
        <text>an S-substituted glutathione + H2O = an S-substituted L-cysteinylglycine + L-glutamate</text>
        <dbReference type="Rhea" id="RHEA:59468"/>
        <dbReference type="ChEBI" id="CHEBI:15377"/>
        <dbReference type="ChEBI" id="CHEBI:29985"/>
        <dbReference type="ChEBI" id="CHEBI:90779"/>
        <dbReference type="ChEBI" id="CHEBI:143103"/>
        <dbReference type="EC" id="3.4.19.13"/>
    </reaction>
</comment>
<evidence type="ECO:0000313" key="9">
    <source>
        <dbReference type="Proteomes" id="UP000254711"/>
    </source>
</evidence>
<name>A0A370K6T5_9GAMM</name>
<dbReference type="OrthoDB" id="5297205at2"/>
<dbReference type="Proteomes" id="UP000254711">
    <property type="component" value="Unassembled WGS sequence"/>
</dbReference>
<feature type="binding site" evidence="5">
    <location>
        <position position="489"/>
    </location>
    <ligand>
        <name>L-glutamate</name>
        <dbReference type="ChEBI" id="CHEBI:29985"/>
    </ligand>
</feature>
<dbReference type="RefSeq" id="WP_114824463.1">
    <property type="nucleotide sequence ID" value="NZ_QQSY01000002.1"/>
</dbReference>
<dbReference type="InterPro" id="IPR043138">
    <property type="entry name" value="GGT_lsub"/>
</dbReference>
<dbReference type="AlphaFoldDB" id="A0A370K6T5"/>
<keyword evidence="7" id="KW-0732">Signal</keyword>
<dbReference type="PANTHER" id="PTHR43881">
    <property type="entry name" value="GAMMA-GLUTAMYLTRANSPEPTIDASE (AFU_ORTHOLOGUE AFUA_4G13580)"/>
    <property type="match status" value="1"/>
</dbReference>
<dbReference type="Pfam" id="PF01019">
    <property type="entry name" value="G_glu_transpept"/>
    <property type="match status" value="1"/>
</dbReference>
<comment type="subunit">
    <text evidence="6">This enzyme consists of two polypeptide chains, which are synthesized in precursor form from a single polypeptide.</text>
</comment>
<gene>
    <name evidence="8" type="primary">ggt</name>
    <name evidence="8" type="ORF">DVT68_07420</name>
</gene>
<dbReference type="SUPFAM" id="SSF56235">
    <property type="entry name" value="N-terminal nucleophile aminohydrolases (Ntn hydrolases)"/>
    <property type="match status" value="1"/>
</dbReference>
<evidence type="ECO:0000256" key="2">
    <source>
        <dbReference type="ARBA" id="ARBA00001089"/>
    </source>
</evidence>
<protein>
    <recommendedName>
        <fullName evidence="6">Glutathione hydrolase proenzyme</fullName>
        <ecNumber evidence="6">2.3.2.2</ecNumber>
        <ecNumber evidence="6">3.4.19.13</ecNumber>
    </recommendedName>
    <component>
        <recommendedName>
            <fullName evidence="6">Glutathione hydrolase large chain</fullName>
        </recommendedName>
    </component>
    <component>
        <recommendedName>
            <fullName evidence="6">Glutathione hydrolase small chain</fullName>
        </recommendedName>
    </component>
</protein>
<evidence type="ECO:0000256" key="6">
    <source>
        <dbReference type="RuleBase" id="RU368036"/>
    </source>
</evidence>
<evidence type="ECO:0000256" key="4">
    <source>
        <dbReference type="PIRSR" id="PIRSR600101-1"/>
    </source>
</evidence>
<proteinExistence type="inferred from homology"/>
<comment type="pathway">
    <text evidence="6">Sulfur metabolism; glutathione metabolism.</text>
</comment>
<dbReference type="GO" id="GO:0103068">
    <property type="term" value="F:leukotriene C4 gamma-glutamyl transferase activity"/>
    <property type="evidence" value="ECO:0007669"/>
    <property type="project" value="UniProtKB-EC"/>
</dbReference>
<keyword evidence="9" id="KW-1185">Reference proteome</keyword>
<dbReference type="Gene3D" id="3.60.20.40">
    <property type="match status" value="1"/>
</dbReference>
<dbReference type="InterPro" id="IPR043137">
    <property type="entry name" value="GGT_ssub_C"/>
</dbReference>
<keyword evidence="6" id="KW-0378">Hydrolase</keyword>
<evidence type="ECO:0000256" key="5">
    <source>
        <dbReference type="PIRSR" id="PIRSR600101-2"/>
    </source>
</evidence>
<dbReference type="Gene3D" id="1.10.246.130">
    <property type="match status" value="1"/>
</dbReference>
<comment type="caution">
    <text evidence="8">The sequence shown here is derived from an EMBL/GenBank/DDBJ whole genome shotgun (WGS) entry which is preliminary data.</text>
</comment>
<comment type="PTM">
    <text evidence="6">Cleaved by autocatalysis into a large and a small subunit.</text>
</comment>
<reference evidence="8 9" key="1">
    <citation type="submission" date="2018-07" db="EMBL/GenBank/DDBJ databases">
        <title>Dyella solisilvae sp. nov., isolated from the pine and broad-leaved mixed forest soil.</title>
        <authorList>
            <person name="Gao Z."/>
            <person name="Qiu L."/>
        </authorList>
    </citation>
    <scope>NUCLEOTIDE SEQUENCE [LARGE SCALE GENOMIC DNA]</scope>
    <source>
        <strain evidence="8 9">DHG54</strain>
    </source>
</reference>
<dbReference type="InterPro" id="IPR029055">
    <property type="entry name" value="Ntn_hydrolases_N"/>
</dbReference>
<feature type="signal peptide" evidence="7">
    <location>
        <begin position="1"/>
        <end position="25"/>
    </location>
</feature>
<evidence type="ECO:0000256" key="1">
    <source>
        <dbReference type="ARBA" id="ARBA00001049"/>
    </source>
</evidence>
<comment type="catalytic activity">
    <reaction evidence="3 6">
        <text>an N-terminal (5-L-glutamyl)-[peptide] + an alpha-amino acid = 5-L-glutamyl amino acid + an N-terminal L-alpha-aminoacyl-[peptide]</text>
        <dbReference type="Rhea" id="RHEA:23904"/>
        <dbReference type="Rhea" id="RHEA-COMP:9780"/>
        <dbReference type="Rhea" id="RHEA-COMP:9795"/>
        <dbReference type="ChEBI" id="CHEBI:77644"/>
        <dbReference type="ChEBI" id="CHEBI:78597"/>
        <dbReference type="ChEBI" id="CHEBI:78599"/>
        <dbReference type="ChEBI" id="CHEBI:78608"/>
        <dbReference type="EC" id="2.3.2.2"/>
    </reaction>
</comment>